<feature type="compositionally biased region" description="Low complexity" evidence="1">
    <location>
        <begin position="44"/>
        <end position="74"/>
    </location>
</feature>
<evidence type="ECO:0000313" key="2">
    <source>
        <dbReference type="EMBL" id="KAA1076961.1"/>
    </source>
</evidence>
<evidence type="ECO:0000313" key="3">
    <source>
        <dbReference type="Proteomes" id="UP000324748"/>
    </source>
</evidence>
<dbReference type="EMBL" id="VSWC01000145">
    <property type="protein sequence ID" value="KAA1076961.1"/>
    <property type="molecule type" value="Genomic_DNA"/>
</dbReference>
<gene>
    <name evidence="2" type="ORF">PGT21_025448</name>
</gene>
<feature type="compositionally biased region" description="Acidic residues" evidence="1">
    <location>
        <begin position="93"/>
        <end position="112"/>
    </location>
</feature>
<protein>
    <submittedName>
        <fullName evidence="2">Uncharacterized protein</fullName>
    </submittedName>
</protein>
<dbReference type="AlphaFoldDB" id="A0A5B0MJS3"/>
<evidence type="ECO:0000256" key="1">
    <source>
        <dbReference type="SAM" id="MobiDB-lite"/>
    </source>
</evidence>
<accession>A0A5B0MJS3</accession>
<proteinExistence type="predicted"/>
<sequence>MMTLNQMVTKDSALPAKVDHPRLWTLRMIDEGVPLQNRGTLPVPHSNAQSPHQSSPAPQAPDDNAPAPQVPDANSPAARVPDANAPAPQVPDIDNDELDSDWVQLDDDLGTE</sequence>
<reference evidence="2 3" key="1">
    <citation type="submission" date="2019-05" db="EMBL/GenBank/DDBJ databases">
        <title>Emergence of the Ug99 lineage of the wheat stem rust pathogen through somatic hybridization.</title>
        <authorList>
            <person name="Li F."/>
            <person name="Upadhyaya N.M."/>
            <person name="Sperschneider J."/>
            <person name="Matny O."/>
            <person name="Nguyen-Phuc H."/>
            <person name="Mago R."/>
            <person name="Raley C."/>
            <person name="Miller M.E."/>
            <person name="Silverstein K.A.T."/>
            <person name="Henningsen E."/>
            <person name="Hirsch C.D."/>
            <person name="Visser B."/>
            <person name="Pretorius Z.A."/>
            <person name="Steffenson B.J."/>
            <person name="Schwessinger B."/>
            <person name="Dodds P.N."/>
            <person name="Figueroa M."/>
        </authorList>
    </citation>
    <scope>NUCLEOTIDE SEQUENCE [LARGE SCALE GENOMIC DNA]</scope>
    <source>
        <strain evidence="2">21-0</strain>
    </source>
</reference>
<dbReference type="Proteomes" id="UP000324748">
    <property type="component" value="Unassembled WGS sequence"/>
</dbReference>
<feature type="region of interest" description="Disordered" evidence="1">
    <location>
        <begin position="1"/>
        <end position="20"/>
    </location>
</feature>
<organism evidence="2 3">
    <name type="scientific">Puccinia graminis f. sp. tritici</name>
    <dbReference type="NCBI Taxonomy" id="56615"/>
    <lineage>
        <taxon>Eukaryota</taxon>
        <taxon>Fungi</taxon>
        <taxon>Dikarya</taxon>
        <taxon>Basidiomycota</taxon>
        <taxon>Pucciniomycotina</taxon>
        <taxon>Pucciniomycetes</taxon>
        <taxon>Pucciniales</taxon>
        <taxon>Pucciniaceae</taxon>
        <taxon>Puccinia</taxon>
    </lineage>
</organism>
<comment type="caution">
    <text evidence="2">The sequence shown here is derived from an EMBL/GenBank/DDBJ whole genome shotgun (WGS) entry which is preliminary data.</text>
</comment>
<name>A0A5B0MJS3_PUCGR</name>
<feature type="region of interest" description="Disordered" evidence="1">
    <location>
        <begin position="35"/>
        <end position="112"/>
    </location>
</feature>
<keyword evidence="3" id="KW-1185">Reference proteome</keyword>